<comment type="caution">
    <text evidence="2">The sequence shown here is derived from an EMBL/GenBank/DDBJ whole genome shotgun (WGS) entry which is preliminary data.</text>
</comment>
<protein>
    <recommendedName>
        <fullName evidence="1">EAL domain-containing protein</fullName>
    </recommendedName>
</protein>
<dbReference type="SUPFAM" id="SSF141868">
    <property type="entry name" value="EAL domain-like"/>
    <property type="match status" value="1"/>
</dbReference>
<dbReference type="PANTHER" id="PTHR33121:SF70">
    <property type="entry name" value="SIGNALING PROTEIN YKOW"/>
    <property type="match status" value="1"/>
</dbReference>
<dbReference type="SMART" id="SM00052">
    <property type="entry name" value="EAL"/>
    <property type="match status" value="1"/>
</dbReference>
<dbReference type="GO" id="GO:0071111">
    <property type="term" value="F:cyclic-guanylate-specific phosphodiesterase activity"/>
    <property type="evidence" value="ECO:0007669"/>
    <property type="project" value="InterPro"/>
</dbReference>
<dbReference type="AlphaFoldDB" id="X1BDW3"/>
<dbReference type="EMBL" id="BART01027524">
    <property type="protein sequence ID" value="GAG94119.1"/>
    <property type="molecule type" value="Genomic_DNA"/>
</dbReference>
<dbReference type="CDD" id="cd01948">
    <property type="entry name" value="EAL"/>
    <property type="match status" value="1"/>
</dbReference>
<dbReference type="InterPro" id="IPR001633">
    <property type="entry name" value="EAL_dom"/>
</dbReference>
<feature type="domain" description="EAL" evidence="1">
    <location>
        <begin position="1"/>
        <end position="102"/>
    </location>
</feature>
<evidence type="ECO:0000259" key="1">
    <source>
        <dbReference type="PROSITE" id="PS50883"/>
    </source>
</evidence>
<dbReference type="PANTHER" id="PTHR33121">
    <property type="entry name" value="CYCLIC DI-GMP PHOSPHODIESTERASE PDEF"/>
    <property type="match status" value="1"/>
</dbReference>
<dbReference type="PROSITE" id="PS50883">
    <property type="entry name" value="EAL"/>
    <property type="match status" value="1"/>
</dbReference>
<proteinExistence type="predicted"/>
<dbReference type="Gene3D" id="3.20.20.450">
    <property type="entry name" value="EAL domain"/>
    <property type="match status" value="1"/>
</dbReference>
<evidence type="ECO:0000313" key="2">
    <source>
        <dbReference type="EMBL" id="GAG94119.1"/>
    </source>
</evidence>
<dbReference type="InterPro" id="IPR050706">
    <property type="entry name" value="Cyclic-di-GMP_PDE-like"/>
</dbReference>
<dbReference type="Pfam" id="PF00563">
    <property type="entry name" value="EAL"/>
    <property type="match status" value="1"/>
</dbReference>
<accession>X1BDW3</accession>
<reference evidence="2" key="1">
    <citation type="journal article" date="2014" name="Front. Microbiol.">
        <title>High frequency of phylogenetically diverse reductive dehalogenase-homologous genes in deep subseafloor sedimentary metagenomes.</title>
        <authorList>
            <person name="Kawai M."/>
            <person name="Futagami T."/>
            <person name="Toyoda A."/>
            <person name="Takaki Y."/>
            <person name="Nishi S."/>
            <person name="Hori S."/>
            <person name="Arai W."/>
            <person name="Tsubouchi T."/>
            <person name="Morono Y."/>
            <person name="Uchiyama I."/>
            <person name="Ito T."/>
            <person name="Fujiyama A."/>
            <person name="Inagaki F."/>
            <person name="Takami H."/>
        </authorList>
    </citation>
    <scope>NUCLEOTIDE SEQUENCE</scope>
    <source>
        <strain evidence="2">Expedition CK06-06</strain>
    </source>
</reference>
<dbReference type="InterPro" id="IPR035919">
    <property type="entry name" value="EAL_sf"/>
</dbReference>
<gene>
    <name evidence="2" type="ORF">S01H4_48782</name>
</gene>
<name>X1BDW3_9ZZZZ</name>
<organism evidence="2">
    <name type="scientific">marine sediment metagenome</name>
    <dbReference type="NCBI Taxonomy" id="412755"/>
    <lineage>
        <taxon>unclassified sequences</taxon>
        <taxon>metagenomes</taxon>
        <taxon>ecological metagenomes</taxon>
    </lineage>
</organism>
<sequence>LAVDDFGTGYSSLGYLKHFPIDKLKIDRIFVRGVDSEPADRQIAAAIIGLGSALGMTVIAEGVERHTQAAVLQELGCAQAQGYLYSRPLSAQRFKEFMRQTRRAERQT</sequence>
<feature type="non-terminal residue" evidence="2">
    <location>
        <position position="1"/>
    </location>
</feature>